<gene>
    <name evidence="2" type="ORF">GN958_ATG13235</name>
</gene>
<protein>
    <submittedName>
        <fullName evidence="2">Chromo (CHRromatin Organization MOdifier) domain</fullName>
    </submittedName>
</protein>
<evidence type="ECO:0000259" key="1">
    <source>
        <dbReference type="PROSITE" id="PS50013"/>
    </source>
</evidence>
<dbReference type="SUPFAM" id="SSF54160">
    <property type="entry name" value="Chromo domain-like"/>
    <property type="match status" value="1"/>
</dbReference>
<accession>A0A8S9UAQ9</accession>
<dbReference type="AlphaFoldDB" id="A0A8S9UAQ9"/>
<dbReference type="CDD" id="cd00024">
    <property type="entry name" value="CD_CSD"/>
    <property type="match status" value="1"/>
</dbReference>
<organism evidence="2 3">
    <name type="scientific">Phytophthora infestans</name>
    <name type="common">Potato late blight agent</name>
    <name type="synonym">Botrytis infestans</name>
    <dbReference type="NCBI Taxonomy" id="4787"/>
    <lineage>
        <taxon>Eukaryota</taxon>
        <taxon>Sar</taxon>
        <taxon>Stramenopiles</taxon>
        <taxon>Oomycota</taxon>
        <taxon>Peronosporomycetes</taxon>
        <taxon>Peronosporales</taxon>
        <taxon>Peronosporaceae</taxon>
        <taxon>Phytophthora</taxon>
    </lineage>
</organism>
<name>A0A8S9UAQ9_PHYIN</name>
<dbReference type="Proteomes" id="UP000704712">
    <property type="component" value="Unassembled WGS sequence"/>
</dbReference>
<feature type="domain" description="Chromo" evidence="1">
    <location>
        <begin position="13"/>
        <end position="89"/>
    </location>
</feature>
<evidence type="ECO:0000313" key="2">
    <source>
        <dbReference type="EMBL" id="KAF4137553.1"/>
    </source>
</evidence>
<evidence type="ECO:0000313" key="3">
    <source>
        <dbReference type="Proteomes" id="UP000704712"/>
    </source>
</evidence>
<sequence length="105" mass="12153">MSQFDIGAYVLIFEIETLITGRRREAHASRLKFYADGSLNANKQMLKHTTRHEIEVRWKGLSEAEASWEPADVLLQDVPVAVRAFVKKHHKQCKIRALRNALRIK</sequence>
<dbReference type="InterPro" id="IPR023780">
    <property type="entry name" value="Chromo_domain"/>
</dbReference>
<dbReference type="InterPro" id="IPR016197">
    <property type="entry name" value="Chromo-like_dom_sf"/>
</dbReference>
<dbReference type="Gene3D" id="2.40.50.40">
    <property type="match status" value="1"/>
</dbReference>
<dbReference type="InterPro" id="IPR000953">
    <property type="entry name" value="Chromo/chromo_shadow_dom"/>
</dbReference>
<dbReference type="EMBL" id="JAACNO010001787">
    <property type="protein sequence ID" value="KAF4137553.1"/>
    <property type="molecule type" value="Genomic_DNA"/>
</dbReference>
<proteinExistence type="predicted"/>
<reference evidence="2" key="1">
    <citation type="submission" date="2020-03" db="EMBL/GenBank/DDBJ databases">
        <title>Hybrid Assembly of Korean Phytophthora infestans isolates.</title>
        <authorList>
            <person name="Prokchorchik M."/>
            <person name="Lee Y."/>
            <person name="Seo J."/>
            <person name="Cho J.-H."/>
            <person name="Park Y.-E."/>
            <person name="Jang D.-C."/>
            <person name="Im J.-S."/>
            <person name="Choi J.-G."/>
            <person name="Park H.-J."/>
            <person name="Lee G.-B."/>
            <person name="Lee Y.-G."/>
            <person name="Hong S.-Y."/>
            <person name="Cho K."/>
            <person name="Sohn K.H."/>
        </authorList>
    </citation>
    <scope>NUCLEOTIDE SEQUENCE</scope>
    <source>
        <strain evidence="2">KR_2_A2</strain>
    </source>
</reference>
<comment type="caution">
    <text evidence="2">The sequence shown here is derived from an EMBL/GenBank/DDBJ whole genome shotgun (WGS) entry which is preliminary data.</text>
</comment>
<dbReference type="Pfam" id="PF00385">
    <property type="entry name" value="Chromo"/>
    <property type="match status" value="1"/>
</dbReference>
<dbReference type="PROSITE" id="PS50013">
    <property type="entry name" value="CHROMO_2"/>
    <property type="match status" value="1"/>
</dbReference>